<dbReference type="Proteomes" id="UP001054902">
    <property type="component" value="Unassembled WGS sequence"/>
</dbReference>
<sequence length="508" mass="59231">MKIRRTQQRSTPRRVEMLFIGLSIFFVMFMGMLNSKALGTVQNQEPINVGKEQVSVEEVKVDTRKLFNEEQINVNDGQDPLNNAGNVQDMSASELFKPSLNTTGPSSPYAYVWVMGGINENKPAYKGFIWDIIISTRLLRKTGSTSDFWIYVRMSPESNREEIPDEDRKLLTAHGIRIIHLKKSRTESFGQITYDKFHILNMTDYKRVMFLDADTIPLTNMDYFFHLSDPDHKETPTLLKPFFLYATLKEPCQGGMYMVEPSTWVYEKYVEAVAVQHEKAKDLPYPHFNKGDGWGYHFKNHGDHWEAVKANQTRWSFYAAHIDQGLMFYVAKYLYGNVSIAIGNKLQNFKSVEGQRKPALEAVYFDTLEKYQPPLLAYQFHCDLWRFDRANYHLEDKEWKCHPPYDSFAHFAGGKKPWQNDLNIKRLNIPKRSKLRSTWYINAPTNVWWQELAAMSDEYKLDIDFENWNTQMLPVMKDSPLGARALFKDQSEVISNVGQDIEEHKENT</sequence>
<gene>
    <name evidence="1" type="ORF">CTEN210_12219</name>
</gene>
<comment type="caution">
    <text evidence="1">The sequence shown here is derived from an EMBL/GenBank/DDBJ whole genome shotgun (WGS) entry which is preliminary data.</text>
</comment>
<name>A0AAD3HAA2_9STRA</name>
<dbReference type="PANTHER" id="PTHR11183">
    <property type="entry name" value="GLYCOGENIN SUBFAMILY MEMBER"/>
    <property type="match status" value="1"/>
</dbReference>
<dbReference type="Gene3D" id="3.90.550.10">
    <property type="entry name" value="Spore Coat Polysaccharide Biosynthesis Protein SpsA, Chain A"/>
    <property type="match status" value="1"/>
</dbReference>
<evidence type="ECO:0000313" key="2">
    <source>
        <dbReference type="Proteomes" id="UP001054902"/>
    </source>
</evidence>
<dbReference type="InterPro" id="IPR050587">
    <property type="entry name" value="GNT1/Glycosyltrans_8"/>
</dbReference>
<reference evidence="1 2" key="1">
    <citation type="journal article" date="2021" name="Sci. Rep.">
        <title>The genome of the diatom Chaetoceros tenuissimus carries an ancient integrated fragment of an extant virus.</title>
        <authorList>
            <person name="Hongo Y."/>
            <person name="Kimura K."/>
            <person name="Takaki Y."/>
            <person name="Yoshida Y."/>
            <person name="Baba S."/>
            <person name="Kobayashi G."/>
            <person name="Nagasaki K."/>
            <person name="Hano T."/>
            <person name="Tomaru Y."/>
        </authorList>
    </citation>
    <scope>NUCLEOTIDE SEQUENCE [LARGE SCALE GENOMIC DNA]</scope>
    <source>
        <strain evidence="1 2">NIES-3715</strain>
    </source>
</reference>
<evidence type="ECO:0008006" key="3">
    <source>
        <dbReference type="Google" id="ProtNLM"/>
    </source>
</evidence>
<evidence type="ECO:0000313" key="1">
    <source>
        <dbReference type="EMBL" id="GFH55743.1"/>
    </source>
</evidence>
<dbReference type="SUPFAM" id="SSF53448">
    <property type="entry name" value="Nucleotide-diphospho-sugar transferases"/>
    <property type="match status" value="1"/>
</dbReference>
<protein>
    <recommendedName>
        <fullName evidence="3">Hexosyltransferase</fullName>
    </recommendedName>
</protein>
<keyword evidence="2" id="KW-1185">Reference proteome</keyword>
<organism evidence="1 2">
    <name type="scientific">Chaetoceros tenuissimus</name>
    <dbReference type="NCBI Taxonomy" id="426638"/>
    <lineage>
        <taxon>Eukaryota</taxon>
        <taxon>Sar</taxon>
        <taxon>Stramenopiles</taxon>
        <taxon>Ochrophyta</taxon>
        <taxon>Bacillariophyta</taxon>
        <taxon>Coscinodiscophyceae</taxon>
        <taxon>Chaetocerotophycidae</taxon>
        <taxon>Chaetocerotales</taxon>
        <taxon>Chaetocerotaceae</taxon>
        <taxon>Chaetoceros</taxon>
    </lineage>
</organism>
<dbReference type="EMBL" id="BLLK01000051">
    <property type="protein sequence ID" value="GFH55743.1"/>
    <property type="molecule type" value="Genomic_DNA"/>
</dbReference>
<proteinExistence type="predicted"/>
<dbReference type="InterPro" id="IPR029044">
    <property type="entry name" value="Nucleotide-diphossugar_trans"/>
</dbReference>
<dbReference type="AlphaFoldDB" id="A0AAD3HAA2"/>
<accession>A0AAD3HAA2</accession>